<evidence type="ECO:0000256" key="2">
    <source>
        <dbReference type="ARBA" id="ARBA00022777"/>
    </source>
</evidence>
<keyword evidence="5" id="KW-0812">Transmembrane</keyword>
<feature type="compositionally biased region" description="Low complexity" evidence="4">
    <location>
        <begin position="1"/>
        <end position="16"/>
    </location>
</feature>
<evidence type="ECO:0000256" key="1">
    <source>
        <dbReference type="ARBA" id="ARBA00022679"/>
    </source>
</evidence>
<dbReference type="Proteomes" id="UP000271272">
    <property type="component" value="Unassembled WGS sequence"/>
</dbReference>
<feature type="transmembrane region" description="Helical" evidence="5">
    <location>
        <begin position="104"/>
        <end position="130"/>
    </location>
</feature>
<dbReference type="Pfam" id="PF07730">
    <property type="entry name" value="HisKA_3"/>
    <property type="match status" value="1"/>
</dbReference>
<gene>
    <name evidence="7" type="ORF">EII10_04425</name>
</gene>
<dbReference type="PANTHER" id="PTHR24421:SF63">
    <property type="entry name" value="SENSOR HISTIDINE KINASE DESK"/>
    <property type="match status" value="1"/>
</dbReference>
<feature type="domain" description="Signal transduction histidine kinase subgroup 3 dimerisation and phosphoacceptor" evidence="6">
    <location>
        <begin position="205"/>
        <end position="271"/>
    </location>
</feature>
<dbReference type="InterPro" id="IPR036890">
    <property type="entry name" value="HATPase_C_sf"/>
</dbReference>
<dbReference type="CDD" id="cd16917">
    <property type="entry name" value="HATPase_UhpB-NarQ-NarX-like"/>
    <property type="match status" value="1"/>
</dbReference>
<name>A0A3P1VBJ7_9ACTO</name>
<sequence length="394" mass="42304">MSARPRGGAAPGASGRWAERGGSAGRRGWLGIDWWASIWILFMAWPIVLVLSSPAPIRVKAVGVGSILGFSAIYVWQVSRIRDFTRLTPSTPLSQELAPLVRPLAAMTLCAGISLVAIHWWFAFYLPYYCAIILFTTRLRTGLILSAALISAILLIVLLGTDSRPVHHLAMGCAFSTGTVVLSRLGAGLENQRSRQNRAAAVAAEREEISREVHDILGHSLTLLTLKAEVAQRLISRDPQAAERELAEVIELSRAALADVRSTVTRLHAPDLASQVESSRTAFAAADIEAVFTGDVDRVPLGQRELISWALRETTTNILRHAGASCVEVEVAPGRLRVVDNGCGMDGAALGNGLRGLRQRIEAAGGELRLTSPAPRPPSGQARSSRGAEVEVIL</sequence>
<dbReference type="GO" id="GO:0046983">
    <property type="term" value="F:protein dimerization activity"/>
    <property type="evidence" value="ECO:0007669"/>
    <property type="project" value="InterPro"/>
</dbReference>
<dbReference type="PANTHER" id="PTHR24421">
    <property type="entry name" value="NITRATE/NITRITE SENSOR PROTEIN NARX-RELATED"/>
    <property type="match status" value="1"/>
</dbReference>
<keyword evidence="1" id="KW-0808">Transferase</keyword>
<dbReference type="EMBL" id="RQZC01000004">
    <property type="protein sequence ID" value="RRD29943.1"/>
    <property type="molecule type" value="Genomic_DNA"/>
</dbReference>
<feature type="transmembrane region" description="Helical" evidence="5">
    <location>
        <begin position="166"/>
        <end position="187"/>
    </location>
</feature>
<dbReference type="GO" id="GO:0000155">
    <property type="term" value="F:phosphorelay sensor kinase activity"/>
    <property type="evidence" value="ECO:0007669"/>
    <property type="project" value="InterPro"/>
</dbReference>
<comment type="caution">
    <text evidence="7">The sequence shown here is derived from an EMBL/GenBank/DDBJ whole genome shotgun (WGS) entry which is preliminary data.</text>
</comment>
<keyword evidence="3" id="KW-0902">Two-component regulatory system</keyword>
<accession>A0A3P1VBJ7</accession>
<organism evidence="7 8">
    <name type="scientific">Actinomyces bowdenii</name>
    <dbReference type="NCBI Taxonomy" id="131109"/>
    <lineage>
        <taxon>Bacteria</taxon>
        <taxon>Bacillati</taxon>
        <taxon>Actinomycetota</taxon>
        <taxon>Actinomycetes</taxon>
        <taxon>Actinomycetales</taxon>
        <taxon>Actinomycetaceae</taxon>
        <taxon>Actinomyces</taxon>
    </lineage>
</organism>
<keyword evidence="5" id="KW-1133">Transmembrane helix</keyword>
<dbReference type="SUPFAM" id="SSF55874">
    <property type="entry name" value="ATPase domain of HSP90 chaperone/DNA topoisomerase II/histidine kinase"/>
    <property type="match status" value="1"/>
</dbReference>
<evidence type="ECO:0000256" key="3">
    <source>
        <dbReference type="ARBA" id="ARBA00023012"/>
    </source>
</evidence>
<feature type="transmembrane region" description="Helical" evidence="5">
    <location>
        <begin position="142"/>
        <end position="160"/>
    </location>
</feature>
<evidence type="ECO:0000259" key="6">
    <source>
        <dbReference type="Pfam" id="PF07730"/>
    </source>
</evidence>
<evidence type="ECO:0000256" key="5">
    <source>
        <dbReference type="SAM" id="Phobius"/>
    </source>
</evidence>
<keyword evidence="5" id="KW-0472">Membrane</keyword>
<dbReference type="Gene3D" id="3.30.565.10">
    <property type="entry name" value="Histidine kinase-like ATPase, C-terminal domain"/>
    <property type="match status" value="1"/>
</dbReference>
<feature type="transmembrane region" description="Helical" evidence="5">
    <location>
        <begin position="59"/>
        <end position="77"/>
    </location>
</feature>
<proteinExistence type="predicted"/>
<feature type="transmembrane region" description="Helical" evidence="5">
    <location>
        <begin position="34"/>
        <end position="52"/>
    </location>
</feature>
<protein>
    <submittedName>
        <fullName evidence="7">Two-component sensor histidine kinase</fullName>
    </submittedName>
</protein>
<keyword evidence="2 7" id="KW-0418">Kinase</keyword>
<dbReference type="Gene3D" id="1.20.5.1930">
    <property type="match status" value="1"/>
</dbReference>
<dbReference type="GO" id="GO:0016020">
    <property type="term" value="C:membrane"/>
    <property type="evidence" value="ECO:0007669"/>
    <property type="project" value="InterPro"/>
</dbReference>
<keyword evidence="8" id="KW-1185">Reference proteome</keyword>
<dbReference type="InterPro" id="IPR011712">
    <property type="entry name" value="Sig_transdc_His_kin_sub3_dim/P"/>
</dbReference>
<dbReference type="OrthoDB" id="5241784at2"/>
<evidence type="ECO:0000256" key="4">
    <source>
        <dbReference type="SAM" id="MobiDB-lite"/>
    </source>
</evidence>
<evidence type="ECO:0000313" key="7">
    <source>
        <dbReference type="EMBL" id="RRD29943.1"/>
    </source>
</evidence>
<reference evidence="7 8" key="1">
    <citation type="submission" date="2018-11" db="EMBL/GenBank/DDBJ databases">
        <title>Genomes From Bacteria Associated with the Canine Oral Cavity: a Test Case for Automated Genome-Based Taxonomic Assignment.</title>
        <authorList>
            <person name="Coil D.A."/>
            <person name="Jospin G."/>
            <person name="Darling A.E."/>
            <person name="Wallis C."/>
            <person name="Davis I.J."/>
            <person name="Harris S."/>
            <person name="Eisen J.A."/>
            <person name="Holcombe L.J."/>
            <person name="O'Flynn C."/>
        </authorList>
    </citation>
    <scope>NUCLEOTIDE SEQUENCE [LARGE SCALE GENOMIC DNA]</scope>
    <source>
        <strain evidence="7 8">OH5050</strain>
    </source>
</reference>
<evidence type="ECO:0000313" key="8">
    <source>
        <dbReference type="Proteomes" id="UP000271272"/>
    </source>
</evidence>
<dbReference type="AlphaFoldDB" id="A0A3P1VBJ7"/>
<dbReference type="InterPro" id="IPR050482">
    <property type="entry name" value="Sensor_HK_TwoCompSys"/>
</dbReference>
<feature type="region of interest" description="Disordered" evidence="4">
    <location>
        <begin position="1"/>
        <end position="23"/>
    </location>
</feature>